<reference evidence="1 2" key="1">
    <citation type="submission" date="2018-04" db="EMBL/GenBank/DDBJ databases">
        <title>Active sludge and wastewater microbial communities from Klosterneuburg, Austria.</title>
        <authorList>
            <person name="Wagner M."/>
        </authorList>
    </citation>
    <scope>NUCLEOTIDE SEQUENCE [LARGE SCALE GENOMIC DNA]</scope>
    <source>
        <strain evidence="1 2">Nm 57</strain>
    </source>
</reference>
<protein>
    <submittedName>
        <fullName evidence="1">Uncharacterized protein</fullName>
    </submittedName>
</protein>
<dbReference type="InterPro" id="IPR041289">
    <property type="entry name" value="Bact_RF_family3"/>
</dbReference>
<dbReference type="EMBL" id="QICQ01000009">
    <property type="protein sequence ID" value="PXV82197.1"/>
    <property type="molecule type" value="Genomic_DNA"/>
</dbReference>
<name>A0ABX5MB00_9PROT</name>
<gene>
    <name evidence="1" type="ORF">C8R14_10919</name>
</gene>
<accession>A0ABX5MB00</accession>
<sequence length="208" mass="23368">MESPFSFAAEGLDRAQIPNDTGYLKEFFNRVDKSLQEIQNNPERKRLPVIIVGDARNAAFFKEVCDQPTDIVGEITTVPDLKVPAEKIIPEVQAMLVEYRLNRAKTALHHLTQARDAHQLLTDFSTIFRAVAEGNAVRLFVRQGYIQPGIIDFDQKIVTVHDDATASDMTDDVVDTFIELGMQQGGEICFLSAEQLGEEKPLSLQTRY</sequence>
<dbReference type="Proteomes" id="UP000247780">
    <property type="component" value="Unassembled WGS sequence"/>
</dbReference>
<keyword evidence="2" id="KW-1185">Reference proteome</keyword>
<proteinExistence type="predicted"/>
<comment type="caution">
    <text evidence="1">The sequence shown here is derived from an EMBL/GenBank/DDBJ whole genome shotgun (WGS) entry which is preliminary data.</text>
</comment>
<organism evidence="1 2">
    <name type="scientific">Nitrosomonas eutropha</name>
    <dbReference type="NCBI Taxonomy" id="916"/>
    <lineage>
        <taxon>Bacteria</taxon>
        <taxon>Pseudomonadati</taxon>
        <taxon>Pseudomonadota</taxon>
        <taxon>Betaproteobacteria</taxon>
        <taxon>Nitrosomonadales</taxon>
        <taxon>Nitrosomonadaceae</taxon>
        <taxon>Nitrosomonas</taxon>
    </lineage>
</organism>
<evidence type="ECO:0000313" key="1">
    <source>
        <dbReference type="EMBL" id="PXV82197.1"/>
    </source>
</evidence>
<evidence type="ECO:0000313" key="2">
    <source>
        <dbReference type="Proteomes" id="UP000247780"/>
    </source>
</evidence>
<dbReference type="Pfam" id="PF18845">
    <property type="entry name" value="baeRF_family3"/>
    <property type="match status" value="1"/>
</dbReference>